<keyword evidence="2" id="KW-1185">Reference proteome</keyword>
<dbReference type="Gene3D" id="1.20.1290.10">
    <property type="entry name" value="AhpD-like"/>
    <property type="match status" value="1"/>
</dbReference>
<comment type="caution">
    <text evidence="1">The sequence shown here is derived from an EMBL/GenBank/DDBJ whole genome shotgun (WGS) entry which is preliminary data.</text>
</comment>
<gene>
    <name evidence="1" type="ORF">ACFPN2_26175</name>
</gene>
<dbReference type="RefSeq" id="WP_380602133.1">
    <property type="nucleotide sequence ID" value="NZ_JBHSDU010000014.1"/>
</dbReference>
<organism evidence="1 2">
    <name type="scientific">Steroidobacter flavus</name>
    <dbReference type="NCBI Taxonomy" id="1842136"/>
    <lineage>
        <taxon>Bacteria</taxon>
        <taxon>Pseudomonadati</taxon>
        <taxon>Pseudomonadota</taxon>
        <taxon>Gammaproteobacteria</taxon>
        <taxon>Steroidobacterales</taxon>
        <taxon>Steroidobacteraceae</taxon>
        <taxon>Steroidobacter</taxon>
    </lineage>
</organism>
<name>A0ABV8SY82_9GAMM</name>
<dbReference type="Proteomes" id="UP001595904">
    <property type="component" value="Unassembled WGS sequence"/>
</dbReference>
<evidence type="ECO:0000313" key="1">
    <source>
        <dbReference type="EMBL" id="MFC4312598.1"/>
    </source>
</evidence>
<evidence type="ECO:0000313" key="2">
    <source>
        <dbReference type="Proteomes" id="UP001595904"/>
    </source>
</evidence>
<dbReference type="EMBL" id="JBHSDU010000014">
    <property type="protein sequence ID" value="MFC4312598.1"/>
    <property type="molecule type" value="Genomic_DNA"/>
</dbReference>
<dbReference type="PANTHER" id="PTHR34846:SF5">
    <property type="entry name" value="CARBOXYMUCONOLACTONE DECARBOXYLASE-LIKE DOMAIN-CONTAINING PROTEIN"/>
    <property type="match status" value="1"/>
</dbReference>
<sequence>MARLQLVFKPSDFPPSDFKGTPDAATKQAVQDLFNHMFPGNANPEIPGKSAAFATVARDPRLAMRLIQLSDYIVREMPWTSQQKAVKELAVQTLNVHFKCHFSFQSHMRGAEAAGITMEQQACIPFWKTANVFDDEQRLVIEYTFAVCSGEVSDELFKRVVKQYGEQGALEFTMAISWWSLWAMIINATGTEHDFGYGKKKSA</sequence>
<dbReference type="InterPro" id="IPR029032">
    <property type="entry name" value="AhpD-like"/>
</dbReference>
<accession>A0ABV8SY82</accession>
<proteinExistence type="predicted"/>
<dbReference type="PANTHER" id="PTHR34846">
    <property type="entry name" value="4-CARBOXYMUCONOLACTONE DECARBOXYLASE FAMILY PROTEIN (AFU_ORTHOLOGUE AFUA_6G11590)"/>
    <property type="match status" value="1"/>
</dbReference>
<dbReference type="SUPFAM" id="SSF69118">
    <property type="entry name" value="AhpD-like"/>
    <property type="match status" value="1"/>
</dbReference>
<protein>
    <submittedName>
        <fullName evidence="1">Carboxymuconolactone decarboxylase family protein</fullName>
    </submittedName>
</protein>
<reference evidence="2" key="1">
    <citation type="journal article" date="2019" name="Int. J. Syst. Evol. Microbiol.">
        <title>The Global Catalogue of Microorganisms (GCM) 10K type strain sequencing project: providing services to taxonomists for standard genome sequencing and annotation.</title>
        <authorList>
            <consortium name="The Broad Institute Genomics Platform"/>
            <consortium name="The Broad Institute Genome Sequencing Center for Infectious Disease"/>
            <person name="Wu L."/>
            <person name="Ma J."/>
        </authorList>
    </citation>
    <scope>NUCLEOTIDE SEQUENCE [LARGE SCALE GENOMIC DNA]</scope>
    <source>
        <strain evidence="2">CGMCC 1.10759</strain>
    </source>
</reference>